<dbReference type="InterPro" id="IPR038081">
    <property type="entry name" value="CalX-like_sf"/>
</dbReference>
<dbReference type="PROSITE" id="PS00330">
    <property type="entry name" value="HEMOLYSIN_CALCIUM"/>
    <property type="match status" value="2"/>
</dbReference>
<evidence type="ECO:0000313" key="6">
    <source>
        <dbReference type="Proteomes" id="UP000315115"/>
    </source>
</evidence>
<dbReference type="EMBL" id="AP019798">
    <property type="protein sequence ID" value="BBL88791.1"/>
    <property type="molecule type" value="Genomic_DNA"/>
</dbReference>
<dbReference type="InterPro" id="IPR018511">
    <property type="entry name" value="Hemolysin-typ_Ca-bd_CS"/>
</dbReference>
<dbReference type="GO" id="GO:0004930">
    <property type="term" value="F:G protein-coupled receptor activity"/>
    <property type="evidence" value="ECO:0007669"/>
    <property type="project" value="InterPro"/>
</dbReference>
<evidence type="ECO:0000259" key="4">
    <source>
        <dbReference type="Pfam" id="PF03160"/>
    </source>
</evidence>
<keyword evidence="1" id="KW-0732">Signal</keyword>
<dbReference type="Pfam" id="PF03160">
    <property type="entry name" value="Calx-beta"/>
    <property type="match status" value="15"/>
</dbReference>
<dbReference type="SUPFAM" id="SSF51120">
    <property type="entry name" value="beta-Roll"/>
    <property type="match status" value="1"/>
</dbReference>
<feature type="domain" description="Calx-beta" evidence="4">
    <location>
        <begin position="1982"/>
        <end position="2026"/>
    </location>
</feature>
<dbReference type="InterPro" id="IPR003644">
    <property type="entry name" value="Calx_beta"/>
</dbReference>
<accession>A0A510I5P8</accession>
<dbReference type="PANTHER" id="PTHR46682:SF1">
    <property type="entry name" value="ADHESION G-PROTEIN COUPLED RECEPTOR V1"/>
    <property type="match status" value="1"/>
</dbReference>
<feature type="domain" description="Calx-beta" evidence="4">
    <location>
        <begin position="336"/>
        <end position="380"/>
    </location>
</feature>
<organism evidence="5 6">
    <name type="scientific">Vibrio rotiferianus</name>
    <dbReference type="NCBI Taxonomy" id="190895"/>
    <lineage>
        <taxon>Bacteria</taxon>
        <taxon>Pseudomonadati</taxon>
        <taxon>Pseudomonadota</taxon>
        <taxon>Gammaproteobacteria</taxon>
        <taxon>Vibrionales</taxon>
        <taxon>Vibrionaceae</taxon>
        <taxon>Vibrio</taxon>
    </lineage>
</organism>
<dbReference type="PANTHER" id="PTHR46682">
    <property type="entry name" value="ADHESION G-PROTEIN COUPLED RECEPTOR V1"/>
    <property type="match status" value="1"/>
</dbReference>
<feature type="domain" description="Calx-beta" evidence="4">
    <location>
        <begin position="1163"/>
        <end position="1207"/>
    </location>
</feature>
<feature type="domain" description="Calx-beta" evidence="4">
    <location>
        <begin position="453"/>
        <end position="497"/>
    </location>
</feature>
<dbReference type="Gene3D" id="2.60.40.2030">
    <property type="match status" value="16"/>
</dbReference>
<feature type="domain" description="Calx-beta" evidence="4">
    <location>
        <begin position="1748"/>
        <end position="1792"/>
    </location>
</feature>
<feature type="domain" description="Calx-beta" evidence="4">
    <location>
        <begin position="687"/>
        <end position="730"/>
    </location>
</feature>
<name>A0A510I5P8_9VIBR</name>
<sequence length="2511" mass="262209">MGQIDLRTLVGATVVIGLDGNIKQLESGEPPLPGELVIQELSQPNDVTIQRVGRDGTSQDITSDVQQVFEAIAQGIDPTELGEEFNPAAGEGVGSSPQVTGAIDRTGAESLAATLFETNASGFGVLSNTQILSLLELFQSFQSEELLILPVIQEINSPTVNEGENVVFDITLDQPGNQDTELTLILNDGTAFDGQDFDSQLVEISLPDGTIINSQVGPQGELIVTVPSGESGLQLTIPTIEDDITEGDESFTLSGTTTAQQTPVQGTATIVDNDDTPTVTDVALVGETVPEGQPAEFKVTLSNASSSDQTYTIGLLNGTAGGNDYDTNLSNIVFSDGVTYDANTGQITVPAGVTMFTATVDTAQDIIDEPDETFDLQVGGVTGTATIQDDDDAPVITEVALVGDTVPEGQSAEFKVTLSNASSSEQTYTIGLVNGTAGDDDYDTNVSNIVFSDGVTYDANTGQITVPAGVTMFTATVETTQDTIDEPDETFDLQVGGVTGTATIIDDDGVPTITDVALVGDTVPEGQAAEFKVTLSNASSSDQTYTIDLVNGTAGDSDYDTNVSNIVFSDGVTYDANTGQITVLAGITMFTATVDTKQDTIDEPDETFDLQVGGVTGTATIQDDDDAPVITEVALVGDTVPEGQPAEFKVTLSNASSSDQTYTIGLVNGTAGDDDYDTNVSNIVFSDGVTYDANTGQITVPAGVTMFTAIVGTTQDTIDEPNETFDLQVGGVAGTATIVDDDEPPVPPPVVIEVGIDLATGDTRVPEGDDAVFTVKLSNTSTTSTAFDISLLNGTATIDDYDEALDNLTFNNGVAYDSVNQQIIVPAGVDEFTVAVSTEPDSIDEPDETFFLEVGGVQGTATIVDDDGIPTITDVSLVGDMVPEGQAAEFKVTLSNASSSDQTYTIGLVNGTAGDNDYDTNVSNIVFSDGVTYDANTGQITVPAGVTIFTATVDTKQDTIDESDETFDLQVGGVTGTATIIDDDGVPTITDVALVGDTVPEGQAAEFKVTLSNASSSDQTYTIGLVNGTAVDDDYDTNVSNIVFSDGVTYDANTGQVTVPAGVTMFTATVDTTQDTIDEPDETFDLQVGGVTGTATIQDDDDAPVITEVALVGETVPEGQPAEFKVTLSNASSSAQTYTIGLFNGTAGDDDYDINVSNIVFSDGVTYDANTGQITVPAGVTMFTATVDTTQDTIDEPDETFDLQVGGVNGTATIQDDDDVPVITNVALVGETVPEGQPAEFKVTLSNASSSDQTYTIGLVNGTAGDNDYDTNESNIVFSDGVTYDANTGQITVPAGVTMFTATVDTTQDTIDEPDETFDLQVGGVTGTATIIDDDGVPTITDVALVGDTVPEGQAAEFKVTLSNASSSDQTYTIGLFNGTAGDNDYDTNVSNIVFSDGVTYDANTGQITVPAGVTMFTATVDTTQDTIDEPDETFDLQVGGVTGTATIQDDDDAPVITEVALVGETVPEGQPAEFKVTLSNASSSDQTYTIGLVNGTAGDDDYDTNVSNIVFSDGVTYDTNTGQITVPAGVTMFTATVDTTQDTIDEPDETFDLQVGGVTGTATVQDDDDAPVITEVALVGETVPEGQPAEFKVTLSNASSSDQTYTIGLFNGTAGDDDYDTNVSNIVFSDGVTYDTNTGQITVPAGVTMFTATVDTTQDTIDEPDETFDLQVGGVTGTATVQDDDDAPVITEVALVGETVPEGQPAEFKVTLSNASSSDQTYTIGLFNGTAGDDDYDTNLSNIVFSDGVTYDTNTGQITVPAGVTMFTATVDTTQDTIDEPDETFDLQVGGVTGTATIQDDDDAPVITDVALVGETVPEGQAAEFKVTLSNASTSDQTYTIGLVNGTAGDDDYDTNLSNIVFSDGVTYDANTGQITVPAGVTMFTATVDTTQDTIDEPDETFDLQVGGVTGTATIQDDDDAPVITDVALVGETVPEGQPAEFKVTLSNASSSDQTYTIGLVNGTAGDNDYDTNVSNIVFSDGVTYDANTGQITVPAGVTMFTATVDTTQDTLDEPDETFFLNVGGVQGTATIVDDDLPNTPPTVRDFGILLDIEDGIFPVQDVDFDSVTGAGLQRVEDLEDDAVTANDGDIEIEIVELPSFGELFFVDENNQEVIIDQDFLNDSSNKLYEDTEVKYRLTEDFFDEQSFDSQDLLDEFDKDFLADSVDVNGLSFYGGTIDSNGDFVNNAQIKVDFAAQQVGLVVVSPGETGQGDEISTSEFIAIDLDDGLEAKEARLNLASLNDRFNSGAAWINVNFYMDGVLAETQVIQTDDIVFTGNQEGFATVAISSGSFDEIRLFPETDSASDKASFTLVGTQITSFNNVNDSFDYQAVDSGGLTSTDTATVDIEFSNVSVDAVEASAVQVASMQANNIVQGTDQDDTLVGTDGNDILIGGLGDDLLTGGGGNDVFKWTEMDDATDTVTDFGDGDSLDFVDLFDGVTADDLSILLDDLSSGDYAGQVDDISVSVTESGINSTLTINKDGQQLEVNFDGASAADIANSLISNLEQLRE</sequence>
<feature type="domain" description="Calx-beta" evidence="4">
    <location>
        <begin position="1280"/>
        <end position="1324"/>
    </location>
</feature>
<feature type="domain" description="Calx-beta" evidence="4">
    <location>
        <begin position="1397"/>
        <end position="1441"/>
    </location>
</feature>
<reference evidence="6" key="1">
    <citation type="submission" date="2019-07" db="EMBL/GenBank/DDBJ databases">
        <title>Complete Genome Sequences of Vibrion rotiferianus strain AM7.</title>
        <authorList>
            <person name="Miyazaki K."/>
            <person name="Wiseschart A."/>
            <person name="Pootanakit K."/>
            <person name="Ishimori K."/>
            <person name="Kitahara K."/>
        </authorList>
    </citation>
    <scope>NUCLEOTIDE SEQUENCE [LARGE SCALE GENOMIC DNA]</scope>
    <source>
        <strain evidence="6">AM7</strain>
    </source>
</reference>
<evidence type="ECO:0000256" key="2">
    <source>
        <dbReference type="ARBA" id="ARBA00022737"/>
    </source>
</evidence>
<keyword evidence="3" id="KW-0106">Calcium</keyword>
<evidence type="ECO:0000313" key="5">
    <source>
        <dbReference type="EMBL" id="BBL88791.1"/>
    </source>
</evidence>
<feature type="domain" description="Calx-beta" evidence="4">
    <location>
        <begin position="1865"/>
        <end position="1909"/>
    </location>
</feature>
<dbReference type="Pfam" id="PF00353">
    <property type="entry name" value="HemolysinCabind"/>
    <property type="match status" value="1"/>
</dbReference>
<evidence type="ECO:0000256" key="1">
    <source>
        <dbReference type="ARBA" id="ARBA00022729"/>
    </source>
</evidence>
<feature type="domain" description="Calx-beta" evidence="4">
    <location>
        <begin position="1514"/>
        <end position="1558"/>
    </location>
</feature>
<feature type="domain" description="Calx-beta" evidence="4">
    <location>
        <begin position="227"/>
        <end position="274"/>
    </location>
</feature>
<proteinExistence type="predicted"/>
<dbReference type="GO" id="GO:0016020">
    <property type="term" value="C:membrane"/>
    <property type="evidence" value="ECO:0007669"/>
    <property type="project" value="InterPro"/>
</dbReference>
<dbReference type="RefSeq" id="WP_143692464.1">
    <property type="nucleotide sequence ID" value="NZ_AP019798.1"/>
</dbReference>
<gene>
    <name evidence="5" type="ORF">VroAM7_14440</name>
</gene>
<dbReference type="SUPFAM" id="SSF141072">
    <property type="entry name" value="CalX-like"/>
    <property type="match status" value="16"/>
</dbReference>
<evidence type="ECO:0000256" key="3">
    <source>
        <dbReference type="ARBA" id="ARBA00022837"/>
    </source>
</evidence>
<dbReference type="Proteomes" id="UP000315115">
    <property type="component" value="Chromosome 1"/>
</dbReference>
<feature type="domain" description="Calx-beta" evidence="4">
    <location>
        <begin position="929"/>
        <end position="973"/>
    </location>
</feature>
<feature type="domain" description="Calx-beta" evidence="4">
    <location>
        <begin position="1631"/>
        <end position="1675"/>
    </location>
</feature>
<dbReference type="InterPro" id="IPR011049">
    <property type="entry name" value="Serralysin-like_metalloprot_C"/>
</dbReference>
<dbReference type="InterPro" id="IPR026919">
    <property type="entry name" value="ADGRV1"/>
</dbReference>
<keyword evidence="2" id="KW-0677">Repeat</keyword>
<feature type="domain" description="Calx-beta" evidence="4">
    <location>
        <begin position="1046"/>
        <end position="1090"/>
    </location>
</feature>
<protein>
    <submittedName>
        <fullName evidence="5">Calcium-binding protein</fullName>
    </submittedName>
</protein>
<dbReference type="InterPro" id="IPR001343">
    <property type="entry name" value="Hemolysn_Ca-bd"/>
</dbReference>
<dbReference type="GO" id="GO:0005509">
    <property type="term" value="F:calcium ion binding"/>
    <property type="evidence" value="ECO:0007669"/>
    <property type="project" value="InterPro"/>
</dbReference>
<feature type="domain" description="Calx-beta" evidence="4">
    <location>
        <begin position="811"/>
        <end position="856"/>
    </location>
</feature>